<protein>
    <submittedName>
        <fullName evidence="2">Uncharacterized protein</fullName>
    </submittedName>
</protein>
<dbReference type="RefSeq" id="XP_009541114.1">
    <property type="nucleotide sequence ID" value="XM_009542819.1"/>
</dbReference>
<evidence type="ECO:0000256" key="1">
    <source>
        <dbReference type="SAM" id="MobiDB-lite"/>
    </source>
</evidence>
<dbReference type="AlphaFoldDB" id="W4KMW1"/>
<gene>
    <name evidence="2" type="ORF">HETIRDRAFT_469032</name>
</gene>
<dbReference type="Proteomes" id="UP000030671">
    <property type="component" value="Unassembled WGS sequence"/>
</dbReference>
<dbReference type="PANTHER" id="PTHR37848:SF1">
    <property type="entry name" value="SUN DOMAIN-CONTAINING PROTEIN"/>
    <property type="match status" value="1"/>
</dbReference>
<name>W4KMW1_HETIT</name>
<evidence type="ECO:0000313" key="2">
    <source>
        <dbReference type="EMBL" id="ETW87183.1"/>
    </source>
</evidence>
<dbReference type="GeneID" id="20677273"/>
<evidence type="ECO:0000313" key="3">
    <source>
        <dbReference type="Proteomes" id="UP000030671"/>
    </source>
</evidence>
<dbReference type="eggNOG" id="ENOG502S4VJ">
    <property type="taxonomic scope" value="Eukaryota"/>
</dbReference>
<dbReference type="InParanoid" id="W4KMW1"/>
<feature type="region of interest" description="Disordered" evidence="1">
    <location>
        <begin position="1"/>
        <end position="30"/>
    </location>
</feature>
<reference evidence="2 3" key="1">
    <citation type="journal article" date="2012" name="New Phytol.">
        <title>Insight into trade-off between wood decay and parasitism from the genome of a fungal forest pathogen.</title>
        <authorList>
            <person name="Olson A."/>
            <person name="Aerts A."/>
            <person name="Asiegbu F."/>
            <person name="Belbahri L."/>
            <person name="Bouzid O."/>
            <person name="Broberg A."/>
            <person name="Canback B."/>
            <person name="Coutinho P.M."/>
            <person name="Cullen D."/>
            <person name="Dalman K."/>
            <person name="Deflorio G."/>
            <person name="van Diepen L.T."/>
            <person name="Dunand C."/>
            <person name="Duplessis S."/>
            <person name="Durling M."/>
            <person name="Gonthier P."/>
            <person name="Grimwood J."/>
            <person name="Fossdal C.G."/>
            <person name="Hansson D."/>
            <person name="Henrissat B."/>
            <person name="Hietala A."/>
            <person name="Himmelstrand K."/>
            <person name="Hoffmeister D."/>
            <person name="Hogberg N."/>
            <person name="James T.Y."/>
            <person name="Karlsson M."/>
            <person name="Kohler A."/>
            <person name="Kues U."/>
            <person name="Lee Y.H."/>
            <person name="Lin Y.C."/>
            <person name="Lind M."/>
            <person name="Lindquist E."/>
            <person name="Lombard V."/>
            <person name="Lucas S."/>
            <person name="Lunden K."/>
            <person name="Morin E."/>
            <person name="Murat C."/>
            <person name="Park J."/>
            <person name="Raffaello T."/>
            <person name="Rouze P."/>
            <person name="Salamov A."/>
            <person name="Schmutz J."/>
            <person name="Solheim H."/>
            <person name="Stahlberg J."/>
            <person name="Velez H."/>
            <person name="de Vries R.P."/>
            <person name="Wiebenga A."/>
            <person name="Woodward S."/>
            <person name="Yakovlev I."/>
            <person name="Garbelotto M."/>
            <person name="Martin F."/>
            <person name="Grigoriev I.V."/>
            <person name="Stenlid J."/>
        </authorList>
    </citation>
    <scope>NUCLEOTIDE SEQUENCE [LARGE SCALE GENOMIC DNA]</scope>
    <source>
        <strain evidence="2 3">TC 32-1</strain>
    </source>
</reference>
<accession>W4KMW1</accession>
<dbReference type="EMBL" id="KI925454">
    <property type="protein sequence ID" value="ETW87183.1"/>
    <property type="molecule type" value="Genomic_DNA"/>
</dbReference>
<organism evidence="2 3">
    <name type="scientific">Heterobasidion irregulare (strain TC 32-1)</name>
    <dbReference type="NCBI Taxonomy" id="747525"/>
    <lineage>
        <taxon>Eukaryota</taxon>
        <taxon>Fungi</taxon>
        <taxon>Dikarya</taxon>
        <taxon>Basidiomycota</taxon>
        <taxon>Agaricomycotina</taxon>
        <taxon>Agaricomycetes</taxon>
        <taxon>Russulales</taxon>
        <taxon>Bondarzewiaceae</taxon>
        <taxon>Heterobasidion</taxon>
        <taxon>Heterobasidion annosum species complex</taxon>
    </lineage>
</organism>
<dbReference type="KEGG" id="hir:HETIRDRAFT_469032"/>
<proteinExistence type="predicted"/>
<dbReference type="HOGENOM" id="CLU_034128_1_0_1"/>
<sequence>MLVKDQPPEEPTSRPLDEPGPSAAPPPTFEESAGHILIDFDQTDAVIPGGGEDPPPVFTPYTAEFFVSNDGAIITHDPHLNEDGEALYRFLLTMSLTYPTYALHCKGTHVEHRTRLVSTTDSNGHRQTKTERYTETITDFDFSIDVAQTIASKPTQWTVGDEEPAYRGRMVREVGIPGFTRKALHDEIKEAKSWRVERSAQGLPPWITRGNVRLPTEGMEMPLMRDVTKSSWTLRQWADDYCASSKYLKEFIYYKVTYGWNVESLTAAVRSAILSTHYTGDISIEFKSSMDRLIVRPDTRLSRALSNHWLKLLLMITLIYPFIWLFRRFHARGGGLWAVGGAAFSLKKWEPAQGGAGIAELRAKYPMQRYTETSEGVQILAGAREGEWFQRWEGTIRRAVAAKKVDQAPMREPDDVPDYNIQALDGYSG</sequence>
<dbReference type="OrthoDB" id="203796at2759"/>
<dbReference type="PANTHER" id="PTHR37848">
    <property type="entry name" value="EXPRESSED PROTEIN"/>
    <property type="match status" value="1"/>
</dbReference>
<keyword evidence="3" id="KW-1185">Reference proteome</keyword>